<dbReference type="FunFam" id="3.30.470.10:FF:000010">
    <property type="entry name" value="Branched-chain-amino-acid aminotransferase-like protein 1"/>
    <property type="match status" value="1"/>
</dbReference>
<dbReference type="SUPFAM" id="SSF56752">
    <property type="entry name" value="D-aminoacid aminotransferase-like PLP-dependent enzymes"/>
    <property type="match status" value="1"/>
</dbReference>
<evidence type="ECO:0008006" key="6">
    <source>
        <dbReference type="Google" id="ProtNLM"/>
    </source>
</evidence>
<dbReference type="AlphaFoldDB" id="A0A9Q0GBK8"/>
<comment type="caution">
    <text evidence="4">The sequence shown here is derived from an EMBL/GenBank/DDBJ whole genome shotgun (WGS) entry which is preliminary data.</text>
</comment>
<dbReference type="GO" id="GO:0003824">
    <property type="term" value="F:catalytic activity"/>
    <property type="evidence" value="ECO:0007669"/>
    <property type="project" value="InterPro"/>
</dbReference>
<accession>A0A9Q0GBK8</accession>
<dbReference type="Pfam" id="PF01063">
    <property type="entry name" value="Aminotran_4"/>
    <property type="match status" value="1"/>
</dbReference>
<evidence type="ECO:0000313" key="4">
    <source>
        <dbReference type="EMBL" id="KAJ4846728.1"/>
    </source>
</evidence>
<dbReference type="InterPro" id="IPR043132">
    <property type="entry name" value="BCAT-like_C"/>
</dbReference>
<evidence type="ECO:0000256" key="1">
    <source>
        <dbReference type="ARBA" id="ARBA00001933"/>
    </source>
</evidence>
<proteinExistence type="inferred from homology"/>
<sequence length="515" mass="57921">MVEGGKQDEVEVIHAWSAPRSLSTSLMYSFAQRDDTEVIDEPLYAHYLKITGVERPYREELLSKMESDGNKVVKEIIFGPGAKKYRFCKHIAKHRVPGLPDDLVKKGKHFILLRNPLNILPSLGRVAPPSFLEIGLTELVTVYNDLCQLGRPPPVIDAADLQQNPEATLRGLCEELDIPFDGAMLRWEAGPRPFDGMWAPLWYKSVQNSTGFTPPRKHPEPFPLSLYDLLEQSLPLYNWLRRHVKNPSNLLKSPLPKPDLPVPANEKLLAWVGDEILPRESAKVSVFDSVVQGGDSVWEGLRVYSGRIFKLEEHLDRLFDSAKALAFSNVPTREEVKEAIFITLIRNGMFDNAHIRLSLTRGKKVTSGMSPSFNLYGCTLIVLPEWKPPVYDNAHGITLVTATTRRNSPNNLDSKIHHNNLLNNILAKIEGNNANADDAIMLDKDGYVSETNATNIFLVKKGRVLTPHADYCLPGITRATVMDLVVKENLVLEERRISLSEFHTADEVILPQFIC</sequence>
<evidence type="ECO:0000256" key="2">
    <source>
        <dbReference type="ARBA" id="ARBA00009320"/>
    </source>
</evidence>
<reference evidence="4" key="2">
    <citation type="journal article" date="2023" name="Plants (Basel)">
        <title>Annotation of the Turnera subulata (Passifloraceae) Draft Genome Reveals the S-Locus Evolved after the Divergence of Turneroideae from Passifloroideae in a Stepwise Manner.</title>
        <authorList>
            <person name="Henning P.M."/>
            <person name="Roalson E.H."/>
            <person name="Mir W."/>
            <person name="McCubbin A.G."/>
            <person name="Shore J.S."/>
        </authorList>
    </citation>
    <scope>NUCLEOTIDE SEQUENCE</scope>
    <source>
        <strain evidence="4">F60SS</strain>
    </source>
</reference>
<dbReference type="Gene3D" id="3.40.50.300">
    <property type="entry name" value="P-loop containing nucleotide triphosphate hydrolases"/>
    <property type="match status" value="1"/>
</dbReference>
<dbReference type="Proteomes" id="UP001141552">
    <property type="component" value="Unassembled WGS sequence"/>
</dbReference>
<dbReference type="GO" id="GO:0046394">
    <property type="term" value="P:carboxylic acid biosynthetic process"/>
    <property type="evidence" value="ECO:0007669"/>
    <property type="project" value="UniProtKB-ARBA"/>
</dbReference>
<keyword evidence="5" id="KW-1185">Reference proteome</keyword>
<dbReference type="InterPro" id="IPR043131">
    <property type="entry name" value="BCAT-like_N"/>
</dbReference>
<reference evidence="4" key="1">
    <citation type="submission" date="2022-02" db="EMBL/GenBank/DDBJ databases">
        <authorList>
            <person name="Henning P.M."/>
            <person name="McCubbin A.G."/>
            <person name="Shore J.S."/>
        </authorList>
    </citation>
    <scope>NUCLEOTIDE SEQUENCE</scope>
    <source>
        <strain evidence="4">F60SS</strain>
        <tissue evidence="4">Leaves</tissue>
    </source>
</reference>
<organism evidence="4 5">
    <name type="scientific">Turnera subulata</name>
    <dbReference type="NCBI Taxonomy" id="218843"/>
    <lineage>
        <taxon>Eukaryota</taxon>
        <taxon>Viridiplantae</taxon>
        <taxon>Streptophyta</taxon>
        <taxon>Embryophyta</taxon>
        <taxon>Tracheophyta</taxon>
        <taxon>Spermatophyta</taxon>
        <taxon>Magnoliopsida</taxon>
        <taxon>eudicotyledons</taxon>
        <taxon>Gunneridae</taxon>
        <taxon>Pentapetalae</taxon>
        <taxon>rosids</taxon>
        <taxon>fabids</taxon>
        <taxon>Malpighiales</taxon>
        <taxon>Passifloraceae</taxon>
        <taxon>Turnera</taxon>
    </lineage>
</organism>
<dbReference type="EMBL" id="JAKUCV010001350">
    <property type="protein sequence ID" value="KAJ4846728.1"/>
    <property type="molecule type" value="Genomic_DNA"/>
</dbReference>
<dbReference type="PANTHER" id="PTHR42743:SF11">
    <property type="entry name" value="AMINODEOXYCHORISMATE LYASE"/>
    <property type="match status" value="1"/>
</dbReference>
<comment type="cofactor">
    <cofactor evidence="1">
        <name>pyridoxal 5'-phosphate</name>
        <dbReference type="ChEBI" id="CHEBI:597326"/>
    </cofactor>
</comment>
<evidence type="ECO:0000256" key="3">
    <source>
        <dbReference type="ARBA" id="ARBA00022898"/>
    </source>
</evidence>
<comment type="similarity">
    <text evidence="2">Belongs to the class-IV pyridoxal-phosphate-dependent aminotransferase family.</text>
</comment>
<gene>
    <name evidence="4" type="ORF">Tsubulata_043094</name>
</gene>
<dbReference type="Gene3D" id="3.20.10.10">
    <property type="entry name" value="D-amino Acid Aminotransferase, subunit A, domain 2"/>
    <property type="match status" value="1"/>
</dbReference>
<dbReference type="Pfam" id="PF19798">
    <property type="entry name" value="Sulfotransfer_5"/>
    <property type="match status" value="1"/>
</dbReference>
<name>A0A9Q0GBK8_9ROSI</name>
<dbReference type="InterPro" id="IPR001544">
    <property type="entry name" value="Aminotrans_IV"/>
</dbReference>
<dbReference type="FunFam" id="3.20.10.10:FF:000002">
    <property type="entry name" value="D-alanine aminotransferase"/>
    <property type="match status" value="1"/>
</dbReference>
<dbReference type="Gene3D" id="3.30.470.10">
    <property type="match status" value="1"/>
</dbReference>
<evidence type="ECO:0000313" key="5">
    <source>
        <dbReference type="Proteomes" id="UP001141552"/>
    </source>
</evidence>
<dbReference type="FunFam" id="3.40.50.300:FF:001594">
    <property type="entry name" value="Branched-chain-amino-acid aminotransferase-like protein 2"/>
    <property type="match status" value="1"/>
</dbReference>
<dbReference type="OrthoDB" id="25921at2759"/>
<dbReference type="GO" id="GO:0008652">
    <property type="term" value="P:amino acid biosynthetic process"/>
    <property type="evidence" value="ECO:0007669"/>
    <property type="project" value="UniProtKB-ARBA"/>
</dbReference>
<dbReference type="InterPro" id="IPR036038">
    <property type="entry name" value="Aminotransferase-like"/>
</dbReference>
<protein>
    <recommendedName>
        <fullName evidence="6">Branched-chain-amino-acid aminotransferase-like protein 1</fullName>
    </recommendedName>
</protein>
<dbReference type="PANTHER" id="PTHR42743">
    <property type="entry name" value="AMINO-ACID AMINOTRANSFERASE"/>
    <property type="match status" value="1"/>
</dbReference>
<keyword evidence="3" id="KW-0663">Pyridoxal phosphate</keyword>
<dbReference type="SUPFAM" id="SSF52540">
    <property type="entry name" value="P-loop containing nucleoside triphosphate hydrolases"/>
    <property type="match status" value="1"/>
</dbReference>
<dbReference type="InterPro" id="IPR050571">
    <property type="entry name" value="Class-IV_PLP-Dep_Aminotrnsfr"/>
</dbReference>
<dbReference type="InterPro" id="IPR027417">
    <property type="entry name" value="P-loop_NTPase"/>
</dbReference>